<proteinExistence type="predicted"/>
<evidence type="ECO:0000313" key="2">
    <source>
        <dbReference type="EMBL" id="SFV02507.1"/>
    </source>
</evidence>
<dbReference type="NCBIfam" id="TIGR04183">
    <property type="entry name" value="Por_Secre_tail"/>
    <property type="match status" value="1"/>
</dbReference>
<evidence type="ECO:0000259" key="1">
    <source>
        <dbReference type="Pfam" id="PF18962"/>
    </source>
</evidence>
<organism evidence="2 3">
    <name type="scientific">Pontibacter akesuensis</name>
    <dbReference type="NCBI Taxonomy" id="388950"/>
    <lineage>
        <taxon>Bacteria</taxon>
        <taxon>Pseudomonadati</taxon>
        <taxon>Bacteroidota</taxon>
        <taxon>Cytophagia</taxon>
        <taxon>Cytophagales</taxon>
        <taxon>Hymenobacteraceae</taxon>
        <taxon>Pontibacter</taxon>
    </lineage>
</organism>
<reference evidence="3" key="1">
    <citation type="submission" date="2016-10" db="EMBL/GenBank/DDBJ databases">
        <authorList>
            <person name="Varghese N."/>
        </authorList>
    </citation>
    <scope>NUCLEOTIDE SEQUENCE [LARGE SCALE GENOMIC DNA]</scope>
    <source>
        <strain evidence="3">DSM 18820</strain>
    </source>
</reference>
<sequence>MLYHLKVRLKMRSEYAVFKVLNKVIFKFLPCNMKHKKTMLCTMLLVGFGLLRVNAQVAVPASGGEGSGNGGAVSYSVGQVFFSSHAGEAGSVSEGVQAAYEITVISGKITDSTELLAAGTGFSAILPDLYAYPNPTTDVLTLRIGNYQENEEASYQLTDARGRVLESKSIVGSLTNISMINMAREAYFLRVIHGNRSVKTFKIIKH</sequence>
<gene>
    <name evidence="2" type="ORF">SAMN04487941_0116</name>
</gene>
<name>A0A1I7KYJ1_9BACT</name>
<dbReference type="EMBL" id="FPCA01000013">
    <property type="protein sequence ID" value="SFV02507.1"/>
    <property type="molecule type" value="Genomic_DNA"/>
</dbReference>
<dbReference type="STRING" id="388950.GCA_001611675_02939"/>
<dbReference type="InterPro" id="IPR026444">
    <property type="entry name" value="Secre_tail"/>
</dbReference>
<dbReference type="Pfam" id="PF18962">
    <property type="entry name" value="Por_Secre_tail"/>
    <property type="match status" value="1"/>
</dbReference>
<dbReference type="OrthoDB" id="9803752at2"/>
<accession>A0A1I7KYJ1</accession>
<dbReference type="Proteomes" id="UP000182491">
    <property type="component" value="Unassembled WGS sequence"/>
</dbReference>
<dbReference type="AlphaFoldDB" id="A0A1I7KYJ1"/>
<protein>
    <submittedName>
        <fullName evidence="2">Por secretion system C-terminal sorting domain-containing protein</fullName>
    </submittedName>
</protein>
<evidence type="ECO:0000313" key="3">
    <source>
        <dbReference type="Proteomes" id="UP000182491"/>
    </source>
</evidence>
<feature type="domain" description="Secretion system C-terminal sorting" evidence="1">
    <location>
        <begin position="132"/>
        <end position="201"/>
    </location>
</feature>
<keyword evidence="3" id="KW-1185">Reference proteome</keyword>